<protein>
    <submittedName>
        <fullName evidence="1">Uncharacterized protein</fullName>
    </submittedName>
</protein>
<name>A0ABR4ZUJ7_9BACT</name>
<comment type="caution">
    <text evidence="1">The sequence shown here is derived from an EMBL/GenBank/DDBJ whole genome shotgun (WGS) entry which is preliminary data.</text>
</comment>
<gene>
    <name evidence="1" type="ORF">A946_10920</name>
</gene>
<accession>A0ABR4ZUJ7</accession>
<evidence type="ECO:0000313" key="1">
    <source>
        <dbReference type="EMBL" id="KIE57824.1"/>
    </source>
</evidence>
<organism evidence="1 2">
    <name type="scientific">Methylacidiphilum kamchatkense Kam1</name>
    <dbReference type="NCBI Taxonomy" id="1202785"/>
    <lineage>
        <taxon>Bacteria</taxon>
        <taxon>Pseudomonadati</taxon>
        <taxon>Verrucomicrobiota</taxon>
        <taxon>Methylacidiphilae</taxon>
        <taxon>Methylacidiphilales</taxon>
        <taxon>Methylacidiphilaceae</taxon>
        <taxon>Methylacidiphilum (ex Ratnadevi et al. 2023)</taxon>
    </lineage>
</organism>
<sequence length="69" mass="7746">MKDSFPQNQEHGILGPVSQILGVLRLWSCELSHGLVRFTRAKLAVALRVKALGRVALSAELHRPIRTRF</sequence>
<keyword evidence="2" id="KW-1185">Reference proteome</keyword>
<evidence type="ECO:0000313" key="2">
    <source>
        <dbReference type="Proteomes" id="UP000031594"/>
    </source>
</evidence>
<dbReference type="EMBL" id="JQNX01000010">
    <property type="protein sequence ID" value="KIE57824.1"/>
    <property type="molecule type" value="Genomic_DNA"/>
</dbReference>
<proteinExistence type="predicted"/>
<dbReference type="Proteomes" id="UP000031594">
    <property type="component" value="Unassembled WGS sequence"/>
</dbReference>
<reference evidence="1 2" key="1">
    <citation type="submission" date="2014-08" db="EMBL/GenBank/DDBJ databases">
        <title>Methylacidiphilum kamchatkense strain Kam1 draft genome sequence.</title>
        <authorList>
            <person name="Birkeland N.-K."/>
            <person name="Erikstad H.A."/>
        </authorList>
    </citation>
    <scope>NUCLEOTIDE SEQUENCE [LARGE SCALE GENOMIC DNA]</scope>
    <source>
        <strain evidence="1 2">Kam1</strain>
    </source>
</reference>
<dbReference type="RefSeq" id="WP_039722201.1">
    <property type="nucleotide sequence ID" value="NZ_CP037899.1"/>
</dbReference>